<dbReference type="GO" id="GO:0008630">
    <property type="term" value="P:intrinsic apoptotic signaling pathway in response to DNA damage"/>
    <property type="evidence" value="ECO:0007669"/>
    <property type="project" value="TreeGrafter"/>
</dbReference>
<dbReference type="EMBL" id="MU825419">
    <property type="protein sequence ID" value="KAJ7390156.1"/>
    <property type="molecule type" value="Genomic_DNA"/>
</dbReference>
<evidence type="ECO:0000259" key="20">
    <source>
        <dbReference type="PROSITE" id="PS51190"/>
    </source>
</evidence>
<keyword evidence="6" id="KW-0723">Serine/threonine-protein kinase</keyword>
<dbReference type="Pfam" id="PF02260">
    <property type="entry name" value="FATC"/>
    <property type="match status" value="1"/>
</dbReference>
<evidence type="ECO:0000256" key="1">
    <source>
        <dbReference type="ARBA" id="ARBA00004604"/>
    </source>
</evidence>
<dbReference type="Pfam" id="PF20500">
    <property type="entry name" value="DNA-PKcs_N"/>
    <property type="match status" value="1"/>
</dbReference>
<evidence type="ECO:0000256" key="9">
    <source>
        <dbReference type="ARBA" id="ARBA00022737"/>
    </source>
</evidence>
<dbReference type="Gene3D" id="1.25.10.10">
    <property type="entry name" value="Leucine-rich Repeat Variant"/>
    <property type="match status" value="1"/>
</dbReference>
<dbReference type="InterPro" id="IPR014009">
    <property type="entry name" value="PIK_FAT"/>
</dbReference>
<dbReference type="PROSITE" id="PS00916">
    <property type="entry name" value="PI3_4_KINASE_2"/>
    <property type="match status" value="1"/>
</dbReference>
<dbReference type="GO" id="GO:0000723">
    <property type="term" value="P:telomere maintenance"/>
    <property type="evidence" value="ECO:0007669"/>
    <property type="project" value="TreeGrafter"/>
</dbReference>
<dbReference type="InterPro" id="IPR036940">
    <property type="entry name" value="PI3/4_kinase_cat_sf"/>
</dbReference>
<keyword evidence="14" id="KW-0067">ATP-binding</keyword>
<keyword evidence="13" id="KW-0802">TPR repeat</keyword>
<dbReference type="GO" id="GO:0042254">
    <property type="term" value="P:ribosome biogenesis"/>
    <property type="evidence" value="ECO:0007669"/>
    <property type="project" value="UniProtKB-KW"/>
</dbReference>
<reference evidence="21" key="1">
    <citation type="submission" date="2023-01" db="EMBL/GenBank/DDBJ databases">
        <title>Genome assembly of the deep-sea coral Lophelia pertusa.</title>
        <authorList>
            <person name="Herrera S."/>
            <person name="Cordes E."/>
        </authorList>
    </citation>
    <scope>NUCLEOTIDE SEQUENCE</scope>
    <source>
        <strain evidence="21">USNM1676648</strain>
        <tissue evidence="21">Polyp</tissue>
    </source>
</reference>
<accession>A0A9W9ZYF0</accession>
<dbReference type="InterPro" id="IPR037706">
    <property type="entry name" value="DNA-PK_dom"/>
</dbReference>
<evidence type="ECO:0000256" key="14">
    <source>
        <dbReference type="ARBA" id="ARBA00022840"/>
    </source>
</evidence>
<dbReference type="InterPro" id="IPR050517">
    <property type="entry name" value="DDR_Repair_Kinase"/>
</dbReference>
<dbReference type="GO" id="GO:0005524">
    <property type="term" value="F:ATP binding"/>
    <property type="evidence" value="ECO:0007669"/>
    <property type="project" value="UniProtKB-KW"/>
</dbReference>
<dbReference type="Pfam" id="PF08163">
    <property type="entry name" value="DNAPKcs_CC3"/>
    <property type="match status" value="1"/>
</dbReference>
<evidence type="ECO:0000256" key="8">
    <source>
        <dbReference type="ARBA" id="ARBA00022679"/>
    </source>
</evidence>
<keyword evidence="5" id="KW-0690">Ribosome biogenesis</keyword>
<comment type="caution">
    <text evidence="21">The sequence shown here is derived from an EMBL/GenBank/DDBJ whole genome shotgun (WGS) entry which is preliminary data.</text>
</comment>
<keyword evidence="8" id="KW-0808">Transferase</keyword>
<name>A0A9W9ZYF0_9CNID</name>
<dbReference type="PROSITE" id="PS51190">
    <property type="entry name" value="FATC"/>
    <property type="match status" value="1"/>
</dbReference>
<dbReference type="InterPro" id="IPR012582">
    <property type="entry name" value="DNAPKcs_CC3"/>
</dbReference>
<evidence type="ECO:0000256" key="17">
    <source>
        <dbReference type="SAM" id="MobiDB-lite"/>
    </source>
</evidence>
<keyword evidence="15" id="KW-0234">DNA repair</keyword>
<dbReference type="Proteomes" id="UP001163046">
    <property type="component" value="Unassembled WGS sequence"/>
</dbReference>
<dbReference type="OrthoDB" id="431717at2759"/>
<sequence>MSDSLSRYLSQLHSLLSSTALQRGVDANNIVVDLSSFCLENVSEQGNVPHQNTAYCSSLLFHEETGIVSFLRKAVTLDEFLDAKIELLKFLKTYIMKLGKNVNPYVVDIKDICVKIFSLDRNNRAKVETFPLLAQMMSKTKKPDMPVISGCLRGLTSYLTNFTQSVEEGSRYAKDIYNYAIMAINPQVSLSRYEVPKAGLYLFAKHAAQFKEYIAKDHEVIYDAFYRWCKHQNKDVSYAGYAAMEAFLKQMSEYFVSRRGDKSDLTIFKYFIKKFRAIIDSASSDTRQMSIAIRGYGYFSKPCKLFMQAEDVKFMFSEMMQRSEQIYLRQDELVEDKVQHLPSFLEALSCIVEELDEISDSVLASLERLVVVLFKNFTRLAKGSKFLCCKALVRVLFNLSSKGAVLRSFLSEVVYQGLIRTCSHPVALEEVNEIGATGDKEATETSTPKISYKDYLELWEFLLEKGKFKDATLLGQQLEQREAMHGMVYDEMMKAILRIIHRLDLSSIKDSSTLQGDVLMEAAESASTSDAPPSPSEKEQVSLSDPVAGLLPKVPKDFLIFINLIEFCKCVLPTYCVTLFERWIYVFGRDIIVMSTRFPVVSGFYKLLEVCMKICNKLSFFKNLKAEKTDYNSEDLDMEIVDTSDFMTCFVLFHKFTKEVLIRMQQYKDDLLGSCLRLVLSLPLEVVSLDVASLVPALKLTFKLGLSYTPLAQAGLDALQSWTTALPADVLKPHLSEILPCLDGYLKTSAESNDEGQSLEESKTIVLSASRPGSRSRKIPLKLLKVKKESQPQAMLAPLAKVRHQILRLLGSLGGQTNMLLLGNKDIDPSKVVAWDTENHLTFAVPFQDMKPNIYLDPFLPRVVELATTSSDRQTKVAACESLHSLVLFMLGKSVTQTKKSPMEKLWKHVFPTLLQLACDVEQVSEQLFKPLVFQLIHWFTNNRKYESPETMALLDAILDGIIHHADTALRDFSAQCVREFLQWSIKQTNEKQLEKSPINIKSLLKRLYSLALHPSAAKRLGAALAFNNIYTIFREESSLVDIFVLEILVNYLESLSLAHSDDQARGTQDQCVQVISHLERIIQARAQLLNKENKRRRIPRGFGSSMTLIHMIPWLIKQCGKPSTECRHQCMRLFCQLAPLLPGVSCAAEWMTKTYADHQFLFFHRFEGGGGGQNGIQQYPTLSHIGGPFSLKETFLWFDFLLASLDCYTWSFGERLLSPSQVFTAPKDGKKFSVLFKSLNFFLSKLAMLGITAASNCYTAGPSSSKAEIFSPKEIDSYNRAKCTVIVRIINFVSVLLQVFPQETFKIVPSEFWSDDLFNIVLSCIVEPGVIGFNMGDVEVIEKLPEQTGELCKMLAQKLPEQLAKRLKESVAKKIALGSHCNLFDQLPLPLCGPDESQVDHLRLGHLVQGYQQLHSAGLLLPALTSQADSSTEQCSSKLFKAVYEGVKSPSNATSLIINLTPASQQLACKLLDLAYDLGLEHNILMEYILHESTDNSGSSFGFTFYRTFQTSINGFLIGQANVHMPRMLANATSHPFLISSMLNGILDQVIRERTLRKRHGSTIVATILNCWSSFDVWWSKHSAIDLKQSVLMILKKVLLLDSKMVTDSSRLTFPSLFEMYLSFMNEKSATLAFKSQALELLPYFTKLSKGHLEKLKLALDTFVADNFPLKSTEFIKGGPQYNDYIQALDKLLAAFVSSSSLMLLELLITIICRENEHIHEDQIQKSLAAFIQRLHPVPVQAKAAMDVCFSIFLNERDYLSESRRAVVERVCITFLLNTSTAARREFYLDHIKDIMAIIEVKQLKPSDPTFESRVTSKLCCFELVEILYSQFSKSELNTPESRINQAYAGSEVKTGKELTMAITKAARAATVEDMRGETVALELRRQCHCCAYNALVALISCTQTELKFYVGFLFSENPVKGQLLLDNLVDCTKTYEFEVELSAPIERRKQMTTIRKQARSHALEENNQNGSAGIYAGRSVHYMSSQYLADSSLSEDVSQYDFSTPIQAYSATEVREASYRQSDGSSSMEQKEESYEVSEDTVEMDELNRHECMAKMTALLKHLVQNKISPEQPKGVPPTEMPAWMSPLQKKLTSSTTHMNIRLFIAKLIINESKIFEPYAKFWLTPFMELILQMKQAEQPGTEGINYFIVDLVVTLLSWSTTAIPEDSYGDRHLTSRLLEFLMSRTQHNNRSVFRNNLEIIKSMVEIWKDRLQVPTKVIFEAFANPDPTKKDNAAGIQLLGIIAANDLSPIAIDSNIDEDRFYRSLVNNLTFKYKDVHAAAAEVIGLLLKHLADVQKVFDGPLHDLVSQKLLSLVNSAKPEPDKFITCVHRLQLNYPPIVDRFVNQILFKLPSVHGDFKTYCLEILCSRVEHIPNLFTELKTKGLKDILAHRDEGSQVAILRIIQHLLKKLTIPELQFIFPSVTAFVSHPSVLCRELMYDILIWIYDTFRADQAFQAEEGAADILAVAKDHLLQGLADDNRDLKLKLRNFWSDETRLPGTTLERLVEVLRAMYSANTESQYLSYTTNLILHLTSLSPDYGRMMFEQPLSECKFEEYQINYSWQQRHLVMTPLFAATQGSLGSGMTQTQGSMSVDGPAGLRATQNLQFTPTQDQGRSLAFDWLNPSQGSNPTPSQSLIMASTQVQSSLLFSTSQTRDHRKMLKPVPHDFGSQRLIPASQDPTQQSQVTSGKDKILQLKRRFLKEQSDRSGFFAKQAFKRNRFREQALERQKAARESRVVMYRKYRTGDLPDIQIKFSELIAPLQAVAQCDSSLAKQLFSALFQGVFSQIEEKLPEREAISVTSDIKSAINNMMSSSTQFFPPFISSVQDICYYENKLSVEPPIVSTACLTSLQQPIGIMLLEKQLLQIDDDGQSSRKRARSSVAPPSQVTTSWIELSKLYRSLGDYDVLRGIFTGHIGTQPITQKALEAEARGDYSQALKLYNEAIGSELWENGEPQQEEEDLWDDARLQCFANLAKWKDLEKCSVGNIDDTNPPDLDKVWTDTFFQEHYLPYLITSKLKLQCHGSGDTSLNSFVTRAMQNNERAALLQSRHSDSLALMYIIQDDYDRACYYAGNYEQSFLVDWAGLDSMLSASRSAKLQSLQKMTEMQEFLEFIAEEENFSSVTPVVSLLDKWCSRLPDLRLHPISVWDDFVTNRVLYMNKILRKFETIGAEERSGETLVVVKDRFVQHEVQLKLHMANAAKEQANYPVANKYLKEALTMIPQDDENLQISWSHTYAKVHHRKTQTLTAIEAVDTALMAAGQLDKFSASRILESEPLRGLQHHILRSKTFDILTKAISKDGEIIFTALDNDKKANLARLCGVNSANSPKKVVSQLMTRSFVSLQSAIKAAKNAEEKYKGPEASGIVQAMMAMVNFCDNCLRKKEEDAGPPIEVDTKLFPGIVVRYMLKAMCYSSDEARQKFPRLLQIVELYPDTLDAFIKKASDVPCWMFIGWINQMVAILDKQEGKSVHEILQKIARTYPQALWYPFKISSEQFVFEENKDGKANQEIVKRLQESLDNPLLNDFIAALEQLTNPEMVFKDWCDGPMKQLLEDKDKKSDSQAVKECFGSMFQHLLDSRTMPGTSSQIPGNAFGPFRKRFAQEFASVVQKVFGKEGEKLKGVKANQFNTWCKDINGKMAEHRSRLGGKPPGNLKEYSPWLSRFQSSDHTHTLEIPGQYTGRKKPLPEYHVKIAGFDEKVLVLTSIRKPKRLIIRGDDEKDHMFLVKGGEDLRLDQRIEQLFELMNDVMAGDPACSQRGLKLRTYQVIPMTPRVGLIEWLKNTKPFKEVLQAAMTKSEHEHYLGINGPATCHKNWIEKFKGDPRMPNRFYGEMYKRANRTETERSFKQKLALVPWDLLRRAFTQLSVSPEAFLTLRSHFASTHACLCICQYILGIGDRHLSNFMVDMETGGMIGIDFGHAFGSATQFLPVPELMPFRLTRQFVNLMLPLKESGTLQSVMVHTLRALRNNHELLLNTMDVFIKEPSLDWQVSARKQAKTQGINTDEEDVAWYPRQKVQSARKKLEGFNPAHVMRDDLQLGHTSHSWYKQMESVCLGDSAVNIRAREPESGLSVESQVACLVDHAMDPNVLGRTYQGWEPWM</sequence>
<feature type="domain" description="FAT" evidence="19">
    <location>
        <begin position="2844"/>
        <end position="3496"/>
    </location>
</feature>
<evidence type="ECO:0000313" key="22">
    <source>
        <dbReference type="Proteomes" id="UP001163046"/>
    </source>
</evidence>
<dbReference type="Gene3D" id="3.30.1010.10">
    <property type="entry name" value="Phosphatidylinositol 3-kinase Catalytic Subunit, Chain A, domain 4"/>
    <property type="match status" value="1"/>
</dbReference>
<protein>
    <recommendedName>
        <fullName evidence="4">DNA-dependent protein kinase catalytic subunit</fullName>
        <ecNumber evidence="3">2.7.11.1</ecNumber>
    </recommendedName>
</protein>
<dbReference type="InterPro" id="IPR000403">
    <property type="entry name" value="PI3/4_kinase_cat_dom"/>
</dbReference>
<evidence type="ECO:0000256" key="3">
    <source>
        <dbReference type="ARBA" id="ARBA00012513"/>
    </source>
</evidence>
<dbReference type="InterPro" id="IPR046803">
    <property type="entry name" value="DNAPKcs_CC1-2"/>
</dbReference>
<dbReference type="PANTHER" id="PTHR11139:SF68">
    <property type="entry name" value="DNA-DEPENDENT PROTEIN KINASE CATALYTIC SUBUNIT"/>
    <property type="match status" value="1"/>
</dbReference>
<dbReference type="InterPro" id="IPR046804">
    <property type="entry name" value="DNA-PKcs_N"/>
</dbReference>
<dbReference type="FunFam" id="1.10.1070.11:FF:000018">
    <property type="entry name" value="DNA-dependent protein kinase catalytic subunit"/>
    <property type="match status" value="1"/>
</dbReference>
<comment type="similarity">
    <text evidence="2">Belongs to the PI3/PI4-kinase family.</text>
</comment>
<keyword evidence="10" id="KW-0547">Nucleotide-binding</keyword>
<keyword evidence="9" id="KW-0677">Repeat</keyword>
<evidence type="ECO:0000256" key="13">
    <source>
        <dbReference type="ARBA" id="ARBA00022803"/>
    </source>
</evidence>
<organism evidence="21 22">
    <name type="scientific">Desmophyllum pertusum</name>
    <dbReference type="NCBI Taxonomy" id="174260"/>
    <lineage>
        <taxon>Eukaryota</taxon>
        <taxon>Metazoa</taxon>
        <taxon>Cnidaria</taxon>
        <taxon>Anthozoa</taxon>
        <taxon>Hexacorallia</taxon>
        <taxon>Scleractinia</taxon>
        <taxon>Caryophylliina</taxon>
        <taxon>Caryophylliidae</taxon>
        <taxon>Desmophyllum</taxon>
    </lineage>
</organism>
<dbReference type="SMART" id="SM01343">
    <property type="entry name" value="FATC"/>
    <property type="match status" value="1"/>
</dbReference>
<dbReference type="InterPro" id="IPR003152">
    <property type="entry name" value="FATC_dom"/>
</dbReference>
<dbReference type="SUPFAM" id="SSF56112">
    <property type="entry name" value="Protein kinase-like (PK-like)"/>
    <property type="match status" value="1"/>
</dbReference>
<keyword evidence="16" id="KW-0539">Nucleus</keyword>
<evidence type="ECO:0000256" key="12">
    <source>
        <dbReference type="ARBA" id="ARBA00022777"/>
    </source>
</evidence>
<evidence type="ECO:0000256" key="10">
    <source>
        <dbReference type="ARBA" id="ARBA00022741"/>
    </source>
</evidence>
<evidence type="ECO:0000256" key="7">
    <source>
        <dbReference type="ARBA" id="ARBA00022553"/>
    </source>
</evidence>
<dbReference type="CDD" id="cd05172">
    <property type="entry name" value="PIKKc_DNA-PK"/>
    <property type="match status" value="1"/>
</dbReference>
<dbReference type="InterPro" id="IPR011989">
    <property type="entry name" value="ARM-like"/>
</dbReference>
<dbReference type="InterPro" id="IPR003151">
    <property type="entry name" value="PIK-rel_kinase_FAT"/>
</dbReference>
<evidence type="ECO:0000256" key="11">
    <source>
        <dbReference type="ARBA" id="ARBA00022763"/>
    </source>
</evidence>
<dbReference type="GO" id="GO:0004677">
    <property type="term" value="F:DNA-dependent protein kinase activity"/>
    <property type="evidence" value="ECO:0007669"/>
    <property type="project" value="InterPro"/>
</dbReference>
<dbReference type="PANTHER" id="PTHR11139">
    <property type="entry name" value="ATAXIA TELANGIECTASIA MUTATED ATM -RELATED"/>
    <property type="match status" value="1"/>
</dbReference>
<dbReference type="FunFam" id="3.30.1010.10:FF:000013">
    <property type="entry name" value="Protein kinase, DNA-activated, catalytic subunit"/>
    <property type="match status" value="1"/>
</dbReference>
<dbReference type="GO" id="GO:0006303">
    <property type="term" value="P:double-strand break repair via nonhomologous end joining"/>
    <property type="evidence" value="ECO:0007669"/>
    <property type="project" value="InterPro"/>
</dbReference>
<evidence type="ECO:0000256" key="2">
    <source>
        <dbReference type="ARBA" id="ARBA00011031"/>
    </source>
</evidence>
<dbReference type="Pfam" id="PF02259">
    <property type="entry name" value="FAT"/>
    <property type="match status" value="1"/>
</dbReference>
<dbReference type="EC" id="2.7.11.1" evidence="3"/>
<evidence type="ECO:0000256" key="15">
    <source>
        <dbReference type="ARBA" id="ARBA00023204"/>
    </source>
</evidence>
<dbReference type="Gene3D" id="1.10.1070.11">
    <property type="entry name" value="Phosphatidylinositol 3-/4-kinase, catalytic domain"/>
    <property type="match status" value="1"/>
</dbReference>
<dbReference type="InterPro" id="IPR045581">
    <property type="entry name" value="DNAPKcs_CC5"/>
</dbReference>
<evidence type="ECO:0000259" key="18">
    <source>
        <dbReference type="PROSITE" id="PS50290"/>
    </source>
</evidence>
<keyword evidence="12" id="KW-0418">Kinase</keyword>
<dbReference type="Pfam" id="PF00454">
    <property type="entry name" value="PI3_PI4_kinase"/>
    <property type="match status" value="1"/>
</dbReference>
<dbReference type="GO" id="GO:0005730">
    <property type="term" value="C:nucleolus"/>
    <property type="evidence" value="ECO:0007669"/>
    <property type="project" value="UniProtKB-SubCell"/>
</dbReference>
<comment type="subcellular location">
    <subcellularLocation>
        <location evidence="1">Nucleus</location>
        <location evidence="1">Nucleolus</location>
    </subcellularLocation>
</comment>
<dbReference type="InterPro" id="IPR011009">
    <property type="entry name" value="Kinase-like_dom_sf"/>
</dbReference>
<feature type="compositionally biased region" description="Polar residues" evidence="17">
    <location>
        <begin position="2021"/>
        <end position="2030"/>
    </location>
</feature>
<keyword evidence="22" id="KW-1185">Reference proteome</keyword>
<dbReference type="SMART" id="SM00146">
    <property type="entry name" value="PI3Kc"/>
    <property type="match status" value="1"/>
</dbReference>
<dbReference type="PROSITE" id="PS51189">
    <property type="entry name" value="FAT"/>
    <property type="match status" value="1"/>
</dbReference>
<dbReference type="Pfam" id="PF20502">
    <property type="entry name" value="DNAPKcs_CC1-2"/>
    <property type="match status" value="1"/>
</dbReference>
<evidence type="ECO:0000313" key="21">
    <source>
        <dbReference type="EMBL" id="KAJ7390156.1"/>
    </source>
</evidence>
<keyword evidence="11" id="KW-0227">DNA damage</keyword>
<dbReference type="PROSITE" id="PS50290">
    <property type="entry name" value="PI3_4_KINASE_3"/>
    <property type="match status" value="1"/>
</dbReference>
<feature type="domain" description="FATC" evidence="20">
    <location>
        <begin position="4068"/>
        <end position="4100"/>
    </location>
</feature>
<feature type="region of interest" description="Disordered" evidence="17">
    <location>
        <begin position="2015"/>
        <end position="2040"/>
    </location>
</feature>
<dbReference type="Pfam" id="PF19704">
    <property type="entry name" value="DNAPKcs_CC5"/>
    <property type="match status" value="1"/>
</dbReference>
<dbReference type="SUPFAM" id="SSF48371">
    <property type="entry name" value="ARM repeat"/>
    <property type="match status" value="3"/>
</dbReference>
<feature type="domain" description="PI3K/PI4K catalytic" evidence="18">
    <location>
        <begin position="3696"/>
        <end position="4028"/>
    </location>
</feature>
<proteinExistence type="inferred from homology"/>
<evidence type="ECO:0000256" key="16">
    <source>
        <dbReference type="ARBA" id="ARBA00023242"/>
    </source>
</evidence>
<evidence type="ECO:0000256" key="4">
    <source>
        <dbReference type="ARBA" id="ARBA00018077"/>
    </source>
</evidence>
<dbReference type="InterPro" id="IPR018936">
    <property type="entry name" value="PI3/4_kinase_CS"/>
</dbReference>
<evidence type="ECO:0000259" key="19">
    <source>
        <dbReference type="PROSITE" id="PS51189"/>
    </source>
</evidence>
<evidence type="ECO:0000256" key="5">
    <source>
        <dbReference type="ARBA" id="ARBA00022517"/>
    </source>
</evidence>
<keyword evidence="7" id="KW-0597">Phosphoprotein</keyword>
<evidence type="ECO:0000256" key="6">
    <source>
        <dbReference type="ARBA" id="ARBA00022527"/>
    </source>
</evidence>
<dbReference type="SMART" id="SM01344">
    <property type="entry name" value="NUC194"/>
    <property type="match status" value="1"/>
</dbReference>
<gene>
    <name evidence="21" type="ORF">OS493_026663</name>
</gene>
<dbReference type="InterPro" id="IPR016024">
    <property type="entry name" value="ARM-type_fold"/>
</dbReference>